<name>A0AB34HA10_ESCRO</name>
<sequence length="158" mass="16326">MKQALFIASLADLTRPQVTSPAHSTGDTAVTDRFSPAPEQGCPAHPPPALSGPLTASVTTALSLPLSAPASPHQMRAGPGIPAEVQARPGHCSPAWARGRPETSRFRPRHKNAALSKASGHASPAPATTKAPGSSHLEAYEGGRGEADPTLHMRRGSR</sequence>
<proteinExistence type="predicted"/>
<protein>
    <submittedName>
        <fullName evidence="2">Uncharacterized protein</fullName>
    </submittedName>
</protein>
<keyword evidence="3" id="KW-1185">Reference proteome</keyword>
<feature type="compositionally biased region" description="Polar residues" evidence="1">
    <location>
        <begin position="16"/>
        <end position="28"/>
    </location>
</feature>
<evidence type="ECO:0000313" key="2">
    <source>
        <dbReference type="EMBL" id="KAJ8789003.1"/>
    </source>
</evidence>
<gene>
    <name evidence="2" type="ORF">J1605_022297</name>
</gene>
<feature type="region of interest" description="Disordered" evidence="1">
    <location>
        <begin position="68"/>
        <end position="158"/>
    </location>
</feature>
<evidence type="ECO:0000256" key="1">
    <source>
        <dbReference type="SAM" id="MobiDB-lite"/>
    </source>
</evidence>
<organism evidence="2 3">
    <name type="scientific">Eschrichtius robustus</name>
    <name type="common">California gray whale</name>
    <name type="synonym">Eschrichtius gibbosus</name>
    <dbReference type="NCBI Taxonomy" id="9764"/>
    <lineage>
        <taxon>Eukaryota</taxon>
        <taxon>Metazoa</taxon>
        <taxon>Chordata</taxon>
        <taxon>Craniata</taxon>
        <taxon>Vertebrata</taxon>
        <taxon>Euteleostomi</taxon>
        <taxon>Mammalia</taxon>
        <taxon>Eutheria</taxon>
        <taxon>Laurasiatheria</taxon>
        <taxon>Artiodactyla</taxon>
        <taxon>Whippomorpha</taxon>
        <taxon>Cetacea</taxon>
        <taxon>Mysticeti</taxon>
        <taxon>Eschrichtiidae</taxon>
        <taxon>Eschrichtius</taxon>
    </lineage>
</organism>
<accession>A0AB34HA10</accession>
<reference evidence="2 3" key="1">
    <citation type="submission" date="2022-11" db="EMBL/GenBank/DDBJ databases">
        <title>Whole genome sequence of Eschrichtius robustus ER-17-0199.</title>
        <authorList>
            <person name="Bruniche-Olsen A."/>
            <person name="Black A.N."/>
            <person name="Fields C.J."/>
            <person name="Walden K."/>
            <person name="Dewoody J.A."/>
        </authorList>
    </citation>
    <scope>NUCLEOTIDE SEQUENCE [LARGE SCALE GENOMIC DNA]</scope>
    <source>
        <strain evidence="2">ER-17-0199</strain>
        <tissue evidence="2">Blubber</tissue>
    </source>
</reference>
<dbReference type="Proteomes" id="UP001159641">
    <property type="component" value="Unassembled WGS sequence"/>
</dbReference>
<feature type="compositionally biased region" description="Basic and acidic residues" evidence="1">
    <location>
        <begin position="138"/>
        <end position="151"/>
    </location>
</feature>
<feature type="region of interest" description="Disordered" evidence="1">
    <location>
        <begin position="10"/>
        <end position="55"/>
    </location>
</feature>
<comment type="caution">
    <text evidence="2">The sequence shown here is derived from an EMBL/GenBank/DDBJ whole genome shotgun (WGS) entry which is preliminary data.</text>
</comment>
<dbReference type="EMBL" id="JAIQCJ010001552">
    <property type="protein sequence ID" value="KAJ8789003.1"/>
    <property type="molecule type" value="Genomic_DNA"/>
</dbReference>
<evidence type="ECO:0000313" key="3">
    <source>
        <dbReference type="Proteomes" id="UP001159641"/>
    </source>
</evidence>
<dbReference type="AlphaFoldDB" id="A0AB34HA10"/>